<evidence type="ECO:0000313" key="8">
    <source>
        <dbReference type="EMBL" id="CAG2055079.1"/>
    </source>
</evidence>
<keyword evidence="4" id="KW-0206">Cytoskeleton</keyword>
<comment type="similarity">
    <text evidence="6">Belongs to the PIERCE1 family.</text>
</comment>
<dbReference type="InterPro" id="IPR026507">
    <property type="entry name" value="PIRC1/2"/>
</dbReference>
<keyword evidence="3" id="KW-0963">Cytoplasm</keyword>
<dbReference type="Proteomes" id="UP001153148">
    <property type="component" value="Unassembled WGS sequence"/>
</dbReference>
<evidence type="ECO:0000256" key="2">
    <source>
        <dbReference type="ARBA" id="ARBA00004245"/>
    </source>
</evidence>
<keyword evidence="5" id="KW-0966">Cell projection</keyword>
<dbReference type="Pfam" id="PF14892">
    <property type="entry name" value="PIRC1_2"/>
    <property type="match status" value="1"/>
</dbReference>
<evidence type="ECO:0000256" key="5">
    <source>
        <dbReference type="ARBA" id="ARBA00023273"/>
    </source>
</evidence>
<evidence type="ECO:0000256" key="6">
    <source>
        <dbReference type="ARBA" id="ARBA00038014"/>
    </source>
</evidence>
<dbReference type="EMBL" id="CAJPIN010002061">
    <property type="protein sequence ID" value="CAG2055079.1"/>
    <property type="molecule type" value="Genomic_DNA"/>
</dbReference>
<evidence type="ECO:0000256" key="3">
    <source>
        <dbReference type="ARBA" id="ARBA00022490"/>
    </source>
</evidence>
<evidence type="ECO:0000256" key="1">
    <source>
        <dbReference type="ARBA" id="ARBA00004138"/>
    </source>
</evidence>
<protein>
    <submittedName>
        <fullName evidence="8">Uncharacterized protein</fullName>
    </submittedName>
</protein>
<sequence>MVEPQAYRKQRREWQVDNRADGMAAPRADVPVDGTLTSDYYHTANLPQRFDHPDWFSGYGCQRSTPPHPFYQTTSQEYGWYPPTIHTVPTTFYPTAHKFSTVLAQGGMYRNYSLNTGLDSVPY</sequence>
<feature type="region of interest" description="Disordered" evidence="7">
    <location>
        <begin position="1"/>
        <end position="30"/>
    </location>
</feature>
<gene>
    <name evidence="8" type="ORF">TPAB3V08_LOCUS2091</name>
</gene>
<proteinExistence type="inferred from homology"/>
<reference evidence="8" key="1">
    <citation type="submission" date="2021-03" db="EMBL/GenBank/DDBJ databases">
        <authorList>
            <person name="Tran Van P."/>
        </authorList>
    </citation>
    <scope>NUCLEOTIDE SEQUENCE</scope>
</reference>
<evidence type="ECO:0000256" key="7">
    <source>
        <dbReference type="SAM" id="MobiDB-lite"/>
    </source>
</evidence>
<dbReference type="PANTHER" id="PTHR20899">
    <property type="entry name" value="PIERCE HOMOLOG"/>
    <property type="match status" value="1"/>
</dbReference>
<keyword evidence="9" id="KW-1185">Reference proteome</keyword>
<evidence type="ECO:0000313" key="9">
    <source>
        <dbReference type="Proteomes" id="UP001153148"/>
    </source>
</evidence>
<dbReference type="PANTHER" id="PTHR20899:SF1">
    <property type="entry name" value="PIERCER OF MICROTUBULE WALL 1 PROTEIN"/>
    <property type="match status" value="1"/>
</dbReference>
<comment type="caution">
    <text evidence="8">The sequence shown here is derived from an EMBL/GenBank/DDBJ whole genome shotgun (WGS) entry which is preliminary data.</text>
</comment>
<evidence type="ECO:0000256" key="4">
    <source>
        <dbReference type="ARBA" id="ARBA00023212"/>
    </source>
</evidence>
<organism evidence="8 9">
    <name type="scientific">Timema podura</name>
    <name type="common">Walking stick</name>
    <dbReference type="NCBI Taxonomy" id="61482"/>
    <lineage>
        <taxon>Eukaryota</taxon>
        <taxon>Metazoa</taxon>
        <taxon>Ecdysozoa</taxon>
        <taxon>Arthropoda</taxon>
        <taxon>Hexapoda</taxon>
        <taxon>Insecta</taxon>
        <taxon>Pterygota</taxon>
        <taxon>Neoptera</taxon>
        <taxon>Polyneoptera</taxon>
        <taxon>Phasmatodea</taxon>
        <taxon>Timematodea</taxon>
        <taxon>Timematoidea</taxon>
        <taxon>Timematidae</taxon>
        <taxon>Timema</taxon>
    </lineage>
</organism>
<name>A0ABN7NJU3_TIMPD</name>
<accession>A0ABN7NJU3</accession>
<comment type="subcellular location">
    <subcellularLocation>
        <location evidence="1">Cell projection</location>
        <location evidence="1">Cilium</location>
    </subcellularLocation>
    <subcellularLocation>
        <location evidence="2">Cytoplasm</location>
        <location evidence="2">Cytoskeleton</location>
    </subcellularLocation>
</comment>